<reference evidence="1 2" key="1">
    <citation type="submission" date="2017-04" db="EMBL/GenBank/DDBJ databases">
        <title>Draft genome sequence of Marssonina coronaria NL1: causal agent of apple blotch.</title>
        <authorList>
            <person name="Cheng Q."/>
        </authorList>
    </citation>
    <scope>NUCLEOTIDE SEQUENCE [LARGE SCALE GENOMIC DNA]</scope>
    <source>
        <strain evidence="1 2">NL1</strain>
    </source>
</reference>
<dbReference type="AlphaFoldDB" id="A0A218YTN8"/>
<accession>A0A218YTN8</accession>
<comment type="caution">
    <text evidence="1">The sequence shown here is derived from an EMBL/GenBank/DDBJ whole genome shotgun (WGS) entry which is preliminary data.</text>
</comment>
<protein>
    <submittedName>
        <fullName evidence="1">Uncharacterized protein</fullName>
    </submittedName>
</protein>
<dbReference type="InParanoid" id="A0A218YTN8"/>
<organism evidence="1 2">
    <name type="scientific">Diplocarpon coronariae</name>
    <dbReference type="NCBI Taxonomy" id="2795749"/>
    <lineage>
        <taxon>Eukaryota</taxon>
        <taxon>Fungi</taxon>
        <taxon>Dikarya</taxon>
        <taxon>Ascomycota</taxon>
        <taxon>Pezizomycotina</taxon>
        <taxon>Leotiomycetes</taxon>
        <taxon>Helotiales</taxon>
        <taxon>Drepanopezizaceae</taxon>
        <taxon>Diplocarpon</taxon>
    </lineage>
</organism>
<evidence type="ECO:0000313" key="1">
    <source>
        <dbReference type="EMBL" id="OWO97911.1"/>
    </source>
</evidence>
<sequence length="151" mass="16388">MTLKGDREAALPTSRDSSLCTRTKFSLAGRAAIRDVDRFCGDDSTRLRAATLDVSSRDEAIGCEALPMDLPLNVIICGCCGPSLLHATRPDRLNLHLSPHRLVGLVLWTHDSFVASAMLSIWAFEAREWSAWSARGMSGRPDLAAGRIPAP</sequence>
<gene>
    <name evidence="1" type="ORF">B2J93_4480</name>
</gene>
<dbReference type="Proteomes" id="UP000242519">
    <property type="component" value="Unassembled WGS sequence"/>
</dbReference>
<dbReference type="EMBL" id="MZNU01000417">
    <property type="protein sequence ID" value="OWO97911.1"/>
    <property type="molecule type" value="Genomic_DNA"/>
</dbReference>
<name>A0A218YTN8_9HELO</name>
<proteinExistence type="predicted"/>
<keyword evidence="2" id="KW-1185">Reference proteome</keyword>
<evidence type="ECO:0000313" key="2">
    <source>
        <dbReference type="Proteomes" id="UP000242519"/>
    </source>
</evidence>